<evidence type="ECO:0000313" key="1">
    <source>
        <dbReference type="EMBL" id="KIJ23159.1"/>
    </source>
</evidence>
<feature type="non-terminal residue" evidence="1">
    <location>
        <position position="66"/>
    </location>
</feature>
<dbReference type="OrthoDB" id="2668963at2759"/>
<organism evidence="1 2">
    <name type="scientific">Sphaerobolus stellatus (strain SS14)</name>
    <dbReference type="NCBI Taxonomy" id="990650"/>
    <lineage>
        <taxon>Eukaryota</taxon>
        <taxon>Fungi</taxon>
        <taxon>Dikarya</taxon>
        <taxon>Basidiomycota</taxon>
        <taxon>Agaricomycotina</taxon>
        <taxon>Agaricomycetes</taxon>
        <taxon>Phallomycetidae</taxon>
        <taxon>Geastrales</taxon>
        <taxon>Sphaerobolaceae</taxon>
        <taxon>Sphaerobolus</taxon>
    </lineage>
</organism>
<protein>
    <recommendedName>
        <fullName evidence="3">HTH CENPB-type domain-containing protein</fullName>
    </recommendedName>
</protein>
<dbReference type="Proteomes" id="UP000054279">
    <property type="component" value="Unassembled WGS sequence"/>
</dbReference>
<dbReference type="HOGENOM" id="CLU_206234_0_0_1"/>
<gene>
    <name evidence="1" type="ORF">M422DRAFT_88215</name>
</gene>
<evidence type="ECO:0008006" key="3">
    <source>
        <dbReference type="Google" id="ProtNLM"/>
    </source>
</evidence>
<dbReference type="AlphaFoldDB" id="A0A0C9TMS5"/>
<sequence>GGRSISTFNKTKKLLSDEEETLILDYALESAAQGFPDKLHHLEQKAMEIIRGRFGSKAKTLGKNWA</sequence>
<reference evidence="1 2" key="1">
    <citation type="submission" date="2014-06" db="EMBL/GenBank/DDBJ databases">
        <title>Evolutionary Origins and Diversification of the Mycorrhizal Mutualists.</title>
        <authorList>
            <consortium name="DOE Joint Genome Institute"/>
            <consortium name="Mycorrhizal Genomics Consortium"/>
            <person name="Kohler A."/>
            <person name="Kuo A."/>
            <person name="Nagy L.G."/>
            <person name="Floudas D."/>
            <person name="Copeland A."/>
            <person name="Barry K.W."/>
            <person name="Cichocki N."/>
            <person name="Veneault-Fourrey C."/>
            <person name="LaButti K."/>
            <person name="Lindquist E.A."/>
            <person name="Lipzen A."/>
            <person name="Lundell T."/>
            <person name="Morin E."/>
            <person name="Murat C."/>
            <person name="Riley R."/>
            <person name="Ohm R."/>
            <person name="Sun H."/>
            <person name="Tunlid A."/>
            <person name="Henrissat B."/>
            <person name="Grigoriev I.V."/>
            <person name="Hibbett D.S."/>
            <person name="Martin F."/>
        </authorList>
    </citation>
    <scope>NUCLEOTIDE SEQUENCE [LARGE SCALE GENOMIC DNA]</scope>
    <source>
        <strain evidence="1 2">SS14</strain>
    </source>
</reference>
<feature type="non-terminal residue" evidence="1">
    <location>
        <position position="1"/>
    </location>
</feature>
<accession>A0A0C9TMS5</accession>
<keyword evidence="2" id="KW-1185">Reference proteome</keyword>
<name>A0A0C9TMS5_SPHS4</name>
<proteinExistence type="predicted"/>
<dbReference type="EMBL" id="KN837781">
    <property type="protein sequence ID" value="KIJ23159.1"/>
    <property type="molecule type" value="Genomic_DNA"/>
</dbReference>
<evidence type="ECO:0000313" key="2">
    <source>
        <dbReference type="Proteomes" id="UP000054279"/>
    </source>
</evidence>